<comment type="cofactor">
    <cofactor evidence="1">
        <name>pyridoxal 5'-phosphate</name>
        <dbReference type="ChEBI" id="CHEBI:597326"/>
    </cofactor>
</comment>
<organism evidence="6 7">
    <name type="scientific">Gordonia rubripertincta</name>
    <name type="common">Rhodococcus corallinus</name>
    <dbReference type="NCBI Taxonomy" id="36822"/>
    <lineage>
        <taxon>Bacteria</taxon>
        <taxon>Bacillati</taxon>
        <taxon>Actinomycetota</taxon>
        <taxon>Actinomycetes</taxon>
        <taxon>Mycobacteriales</taxon>
        <taxon>Gordoniaceae</taxon>
        <taxon>Gordonia</taxon>
    </lineage>
</organism>
<dbReference type="Proteomes" id="UP001067235">
    <property type="component" value="Unassembled WGS sequence"/>
</dbReference>
<dbReference type="EMBL" id="JAPWIE010000002">
    <property type="protein sequence ID" value="MCZ4549833.1"/>
    <property type="molecule type" value="Genomic_DNA"/>
</dbReference>
<evidence type="ECO:0000256" key="3">
    <source>
        <dbReference type="ARBA" id="ARBA00022898"/>
    </source>
</evidence>
<dbReference type="PROSITE" id="PS00879">
    <property type="entry name" value="ODR_DC_2_2"/>
    <property type="match status" value="1"/>
</dbReference>
<evidence type="ECO:0000313" key="7">
    <source>
        <dbReference type="Proteomes" id="UP001067235"/>
    </source>
</evidence>
<keyword evidence="4" id="KW-0456">Lyase</keyword>
<evidence type="ECO:0000256" key="2">
    <source>
        <dbReference type="ARBA" id="ARBA00008872"/>
    </source>
</evidence>
<comment type="similarity">
    <text evidence="2">Belongs to the Orn/Lys/Arg decarboxylase class-II family.</text>
</comment>
<dbReference type="PANTHER" id="PTHR11482:SF6">
    <property type="entry name" value="ORNITHINE DECARBOXYLASE 1-RELATED"/>
    <property type="match status" value="1"/>
</dbReference>
<dbReference type="InterPro" id="IPR002433">
    <property type="entry name" value="Orn_de-COase"/>
</dbReference>
<dbReference type="Pfam" id="PF02784">
    <property type="entry name" value="Orn_Arg_deC_N"/>
    <property type="match status" value="1"/>
</dbReference>
<dbReference type="Gene3D" id="3.20.20.10">
    <property type="entry name" value="Alanine racemase"/>
    <property type="match status" value="1"/>
</dbReference>
<dbReference type="InterPro" id="IPR022657">
    <property type="entry name" value="De-COase2_CS"/>
</dbReference>
<dbReference type="RefSeq" id="WP_301570360.1">
    <property type="nucleotide sequence ID" value="NZ_JAPWIE010000002.1"/>
</dbReference>
<protein>
    <submittedName>
        <fullName evidence="6">Type III PLP-dependent enzyme</fullName>
    </submittedName>
</protein>
<dbReference type="Gene3D" id="2.40.37.10">
    <property type="entry name" value="Lyase, Ornithine Decarboxylase, Chain A, domain 1"/>
    <property type="match status" value="1"/>
</dbReference>
<evidence type="ECO:0000259" key="5">
    <source>
        <dbReference type="Pfam" id="PF02784"/>
    </source>
</evidence>
<comment type="caution">
    <text evidence="6">The sequence shown here is derived from an EMBL/GenBank/DDBJ whole genome shotgun (WGS) entry which is preliminary data.</text>
</comment>
<dbReference type="PRINTS" id="PR01179">
    <property type="entry name" value="ODADCRBXLASE"/>
</dbReference>
<evidence type="ECO:0000256" key="1">
    <source>
        <dbReference type="ARBA" id="ARBA00001933"/>
    </source>
</evidence>
<keyword evidence="7" id="KW-1185">Reference proteome</keyword>
<evidence type="ECO:0000256" key="4">
    <source>
        <dbReference type="ARBA" id="ARBA00023239"/>
    </source>
</evidence>
<feature type="domain" description="Orn/DAP/Arg decarboxylase 2 N-terminal" evidence="5">
    <location>
        <begin position="43"/>
        <end position="273"/>
    </location>
</feature>
<dbReference type="InterPro" id="IPR000183">
    <property type="entry name" value="Orn/DAP/Arg_de-COase"/>
</dbReference>
<dbReference type="SUPFAM" id="SSF51419">
    <property type="entry name" value="PLP-binding barrel"/>
    <property type="match status" value="1"/>
</dbReference>
<proteinExistence type="inferred from homology"/>
<accession>A0ABT4MS44</accession>
<sequence length="387" mass="41412">MDPLIRSRLREELRDVAVTHHWGDLLRQHGTPLLILDPARAATQYRLLQAHLPEVDFHYAIKSMPHSAVINAVAACGGSFDVASAGEVDHVRSLGISMSRCIYTHPVKKPRDIDHAYQAGIRRFVVDNPGEAHKFRGRPPDIEILVRLAFANPGAKSDLSVKFGVDVSEAEQLVKDVLATGVRFIGFSFHVGSQSASIQPFRTALAATSDVIDQVEAAVGVRVQVLDIGGGFPVTYRDPMPSIAEVGAVVREILGPSPRRLRILAEPGRFIAAACGTLLTSVVGTAIRNGATWHYLDDGLYGSYSNVLTEDVHPPLLALAEIAGPATVAEPVVLAGPTCDSVDVIARDYPMPVLRIGDVVVSPMMGAYTTVTASGFNGITPTPVVVV</sequence>
<dbReference type="InterPro" id="IPR022644">
    <property type="entry name" value="De-COase2_N"/>
</dbReference>
<dbReference type="InterPro" id="IPR029066">
    <property type="entry name" value="PLP-binding_barrel"/>
</dbReference>
<dbReference type="InterPro" id="IPR009006">
    <property type="entry name" value="Ala_racemase/Decarboxylase_C"/>
</dbReference>
<dbReference type="CDD" id="cd00622">
    <property type="entry name" value="PLPDE_III_ODC"/>
    <property type="match status" value="1"/>
</dbReference>
<keyword evidence="3" id="KW-0663">Pyridoxal phosphate</keyword>
<evidence type="ECO:0000313" key="6">
    <source>
        <dbReference type="EMBL" id="MCZ4549833.1"/>
    </source>
</evidence>
<dbReference type="PANTHER" id="PTHR11482">
    <property type="entry name" value="ARGININE/DIAMINOPIMELATE/ORNITHINE DECARBOXYLASE"/>
    <property type="match status" value="1"/>
</dbReference>
<reference evidence="6" key="1">
    <citation type="submission" date="2022-12" db="EMBL/GenBank/DDBJ databases">
        <authorList>
            <person name="Krivoruchko A.V."/>
            <person name="Elkin A."/>
        </authorList>
    </citation>
    <scope>NUCLEOTIDE SEQUENCE</scope>
    <source>
        <strain evidence="6">IEGM 1388</strain>
    </source>
</reference>
<name>A0ABT4MS44_GORRU</name>
<dbReference type="PRINTS" id="PR01182">
    <property type="entry name" value="ORNDCRBXLASE"/>
</dbReference>
<dbReference type="SUPFAM" id="SSF50621">
    <property type="entry name" value="Alanine racemase C-terminal domain-like"/>
    <property type="match status" value="1"/>
</dbReference>
<gene>
    <name evidence="6" type="ORF">O4213_07555</name>
</gene>